<dbReference type="EMBL" id="CAXKWB010014242">
    <property type="protein sequence ID" value="CAL4110083.1"/>
    <property type="molecule type" value="Genomic_DNA"/>
</dbReference>
<keyword evidence="3 5" id="KW-0863">Zinc-finger</keyword>
<sequence>MKRVSMFHEPQALVKSKMSPSNMTGLKMPFKCTQCDSWFTTEAARNIHSKNHHVGKIFECNSCSFVTKYYNVLRKHKFGKCTKLVKTLKTLRCPICVFMCNSKPKMASHFYSIHNDVEKVFGCTDCDFKTLNKKGLQSHIVRKHSAILEHTCTSCDFVCNSQTIIKKHVTEQHSIQPNIDDHQGGDSNGEQSVNKHACICCDFMCNCQSKIQINISKKHSDDFLSSPKCEIQSLSPRGIEIHEASAHSKPLARKLTKEVGSLIKKSIKYRQTNELFDPIPLGIHSDPDDGKSGESINVHIYKCPLCEYKGMLLSGFKKHRRNHMKEYYNNKKKEYYINKKILEKNSAHSKPLARKLTKEVGSLIKKSIKYRQTNELFDPIPLGIHSFPDDGKSGESINVHIYKCPLCEYKGVLLSGFKKHRRNHMKEYYNKKKEYYINKKILEKKEKLKKKKESTICGAKFVLAESLKLQMSTHESQHQFACPECEDSYESKTKLVTHMLSMNHTGSKPFPCTKCKAQFLTNTRLMFHMELHEPEDVDEPESVNGDEAVTLKNVEEYSEINSDADSDPLGGIKDGNIETPPKVGNYYIESAKKTNETEVSCERSSKIVAKRKCIEDMDKNEEMAASQENTLTRVSNNKQRIKRLRCIYSHCDFSSNTFTGIRKHVKTSILRKNMNKISCVNKGDMKLCFYRDCAFKSSSYKGIMIHKRKYHKISKNMKFAEADIDYKKVLDTHTSCKNKDLACQECDNVGISSNVFTRHSRLPHNIQIDQKFSKDVKDEPSYEEESMCVPHFSKYIKEEPTYEMESLSVTNFSENIKDELTFKEEPLC</sequence>
<evidence type="ECO:0000313" key="8">
    <source>
        <dbReference type="Proteomes" id="UP001497623"/>
    </source>
</evidence>
<feature type="domain" description="C2H2-type" evidence="6">
    <location>
        <begin position="30"/>
        <end position="56"/>
    </location>
</feature>
<keyword evidence="4" id="KW-0862">Zinc</keyword>
<evidence type="ECO:0000256" key="2">
    <source>
        <dbReference type="ARBA" id="ARBA00022737"/>
    </source>
</evidence>
<dbReference type="SMART" id="SM00355">
    <property type="entry name" value="ZnF_C2H2"/>
    <property type="match status" value="12"/>
</dbReference>
<proteinExistence type="predicted"/>
<dbReference type="PROSITE" id="PS50157">
    <property type="entry name" value="ZINC_FINGER_C2H2_2"/>
    <property type="match status" value="3"/>
</dbReference>
<protein>
    <recommendedName>
        <fullName evidence="6">C2H2-type domain-containing protein</fullName>
    </recommendedName>
</protein>
<accession>A0AAV2R3P0</accession>
<dbReference type="PROSITE" id="PS00028">
    <property type="entry name" value="ZINC_FINGER_C2H2_1"/>
    <property type="match status" value="3"/>
</dbReference>
<feature type="domain" description="C2H2-type" evidence="6">
    <location>
        <begin position="480"/>
        <end position="509"/>
    </location>
</feature>
<feature type="domain" description="C2H2-type" evidence="6">
    <location>
        <begin position="510"/>
        <end position="537"/>
    </location>
</feature>
<dbReference type="AlphaFoldDB" id="A0AAV2R3P0"/>
<keyword evidence="1" id="KW-0479">Metal-binding</keyword>
<dbReference type="InterPro" id="IPR013087">
    <property type="entry name" value="Znf_C2H2_type"/>
</dbReference>
<evidence type="ECO:0000313" key="7">
    <source>
        <dbReference type="EMBL" id="CAL4110083.1"/>
    </source>
</evidence>
<keyword evidence="2" id="KW-0677">Repeat</keyword>
<reference evidence="7 8" key="1">
    <citation type="submission" date="2024-05" db="EMBL/GenBank/DDBJ databases">
        <authorList>
            <person name="Wallberg A."/>
        </authorList>
    </citation>
    <scope>NUCLEOTIDE SEQUENCE [LARGE SCALE GENOMIC DNA]</scope>
</reference>
<evidence type="ECO:0000256" key="1">
    <source>
        <dbReference type="ARBA" id="ARBA00022723"/>
    </source>
</evidence>
<dbReference type="Gene3D" id="3.30.160.60">
    <property type="entry name" value="Classic Zinc Finger"/>
    <property type="match status" value="4"/>
</dbReference>
<dbReference type="PANTHER" id="PTHR24379">
    <property type="entry name" value="KRAB AND ZINC FINGER DOMAIN-CONTAINING"/>
    <property type="match status" value="1"/>
</dbReference>
<keyword evidence="8" id="KW-1185">Reference proteome</keyword>
<gene>
    <name evidence="7" type="ORF">MNOR_LOCUS19293</name>
</gene>
<organism evidence="7 8">
    <name type="scientific">Meganyctiphanes norvegica</name>
    <name type="common">Northern krill</name>
    <name type="synonym">Thysanopoda norvegica</name>
    <dbReference type="NCBI Taxonomy" id="48144"/>
    <lineage>
        <taxon>Eukaryota</taxon>
        <taxon>Metazoa</taxon>
        <taxon>Ecdysozoa</taxon>
        <taxon>Arthropoda</taxon>
        <taxon>Crustacea</taxon>
        <taxon>Multicrustacea</taxon>
        <taxon>Malacostraca</taxon>
        <taxon>Eumalacostraca</taxon>
        <taxon>Eucarida</taxon>
        <taxon>Euphausiacea</taxon>
        <taxon>Euphausiidae</taxon>
        <taxon>Meganyctiphanes</taxon>
    </lineage>
</organism>
<evidence type="ECO:0000256" key="5">
    <source>
        <dbReference type="PROSITE-ProRule" id="PRU00042"/>
    </source>
</evidence>
<dbReference type="Proteomes" id="UP001497623">
    <property type="component" value="Unassembled WGS sequence"/>
</dbReference>
<dbReference type="SUPFAM" id="SSF57667">
    <property type="entry name" value="beta-beta-alpha zinc fingers"/>
    <property type="match status" value="2"/>
</dbReference>
<evidence type="ECO:0000256" key="4">
    <source>
        <dbReference type="ARBA" id="ARBA00022833"/>
    </source>
</evidence>
<dbReference type="PANTHER" id="PTHR24379:SF121">
    <property type="entry name" value="C2H2-TYPE DOMAIN-CONTAINING PROTEIN"/>
    <property type="match status" value="1"/>
</dbReference>
<comment type="caution">
    <text evidence="7">The sequence shown here is derived from an EMBL/GenBank/DDBJ whole genome shotgun (WGS) entry which is preliminary data.</text>
</comment>
<dbReference type="GO" id="GO:0008270">
    <property type="term" value="F:zinc ion binding"/>
    <property type="evidence" value="ECO:0007669"/>
    <property type="project" value="UniProtKB-KW"/>
</dbReference>
<name>A0AAV2R3P0_MEGNR</name>
<evidence type="ECO:0000256" key="3">
    <source>
        <dbReference type="ARBA" id="ARBA00022771"/>
    </source>
</evidence>
<evidence type="ECO:0000259" key="6">
    <source>
        <dbReference type="PROSITE" id="PS50157"/>
    </source>
</evidence>
<dbReference type="InterPro" id="IPR036236">
    <property type="entry name" value="Znf_C2H2_sf"/>
</dbReference>